<dbReference type="OrthoDB" id="10166438at2759"/>
<evidence type="ECO:0000256" key="1">
    <source>
        <dbReference type="SAM" id="MobiDB-lite"/>
    </source>
</evidence>
<name>A0A3M7QRY2_BRAPC</name>
<comment type="caution">
    <text evidence="2">The sequence shown here is derived from an EMBL/GenBank/DDBJ whole genome shotgun (WGS) entry which is preliminary data.</text>
</comment>
<protein>
    <submittedName>
        <fullName evidence="2">Uncharacterized protein</fullName>
    </submittedName>
</protein>
<feature type="region of interest" description="Disordered" evidence="1">
    <location>
        <begin position="37"/>
        <end position="57"/>
    </location>
</feature>
<organism evidence="2 3">
    <name type="scientific">Brachionus plicatilis</name>
    <name type="common">Marine rotifer</name>
    <name type="synonym">Brachionus muelleri</name>
    <dbReference type="NCBI Taxonomy" id="10195"/>
    <lineage>
        <taxon>Eukaryota</taxon>
        <taxon>Metazoa</taxon>
        <taxon>Spiralia</taxon>
        <taxon>Gnathifera</taxon>
        <taxon>Rotifera</taxon>
        <taxon>Eurotatoria</taxon>
        <taxon>Monogononta</taxon>
        <taxon>Pseudotrocha</taxon>
        <taxon>Ploima</taxon>
        <taxon>Brachionidae</taxon>
        <taxon>Brachionus</taxon>
    </lineage>
</organism>
<dbReference type="AlphaFoldDB" id="A0A3M7QRY2"/>
<reference evidence="2 3" key="1">
    <citation type="journal article" date="2018" name="Sci. Rep.">
        <title>Genomic signatures of local adaptation to the degree of environmental predictability in rotifers.</title>
        <authorList>
            <person name="Franch-Gras L."/>
            <person name="Hahn C."/>
            <person name="Garcia-Roger E.M."/>
            <person name="Carmona M.J."/>
            <person name="Serra M."/>
            <person name="Gomez A."/>
        </authorList>
    </citation>
    <scope>NUCLEOTIDE SEQUENCE [LARGE SCALE GENOMIC DNA]</scope>
    <source>
        <strain evidence="2">HYR1</strain>
    </source>
</reference>
<keyword evidence="3" id="KW-1185">Reference proteome</keyword>
<evidence type="ECO:0000313" key="2">
    <source>
        <dbReference type="EMBL" id="RNA14156.1"/>
    </source>
</evidence>
<gene>
    <name evidence="2" type="ORF">BpHYR1_024106</name>
</gene>
<proteinExistence type="predicted"/>
<dbReference type="Proteomes" id="UP000276133">
    <property type="component" value="Unassembled WGS sequence"/>
</dbReference>
<accession>A0A3M7QRY2</accession>
<dbReference type="EMBL" id="REGN01005250">
    <property type="protein sequence ID" value="RNA14156.1"/>
    <property type="molecule type" value="Genomic_DNA"/>
</dbReference>
<evidence type="ECO:0000313" key="3">
    <source>
        <dbReference type="Proteomes" id="UP000276133"/>
    </source>
</evidence>
<sequence>MNENQSWSELNTNVSKLNGENEAIKKLIIGGETDSSFFTPGTKRKAEKTNSSSSDGEAIETIINNKPVRNRLRSKIMKRFVNDKGQTRVL</sequence>